<comment type="caution">
    <text evidence="2">The sequence shown here is derived from an EMBL/GenBank/DDBJ whole genome shotgun (WGS) entry which is preliminary data.</text>
</comment>
<feature type="region of interest" description="Disordered" evidence="1">
    <location>
        <begin position="59"/>
        <end position="102"/>
    </location>
</feature>
<dbReference type="Proteomes" id="UP001356427">
    <property type="component" value="Unassembled WGS sequence"/>
</dbReference>
<name>A0AAN8LL74_9TELE</name>
<proteinExistence type="predicted"/>
<dbReference type="AlphaFoldDB" id="A0AAN8LL74"/>
<accession>A0AAN8LL74</accession>
<reference evidence="2 3" key="1">
    <citation type="submission" date="2021-04" db="EMBL/GenBank/DDBJ databases">
        <authorList>
            <person name="De Guttry C."/>
            <person name="Zahm M."/>
            <person name="Klopp C."/>
            <person name="Cabau C."/>
            <person name="Louis A."/>
            <person name="Berthelot C."/>
            <person name="Parey E."/>
            <person name="Roest Crollius H."/>
            <person name="Montfort J."/>
            <person name="Robinson-Rechavi M."/>
            <person name="Bucao C."/>
            <person name="Bouchez O."/>
            <person name="Gislard M."/>
            <person name="Lluch J."/>
            <person name="Milhes M."/>
            <person name="Lampietro C."/>
            <person name="Lopez Roques C."/>
            <person name="Donnadieu C."/>
            <person name="Braasch I."/>
            <person name="Desvignes T."/>
            <person name="Postlethwait J."/>
            <person name="Bobe J."/>
            <person name="Wedekind C."/>
            <person name="Guiguen Y."/>
        </authorList>
    </citation>
    <scope>NUCLEOTIDE SEQUENCE [LARGE SCALE GENOMIC DNA]</scope>
    <source>
        <strain evidence="2">Cs_M1</strain>
        <tissue evidence="2">Blood</tissue>
    </source>
</reference>
<keyword evidence="3" id="KW-1185">Reference proteome</keyword>
<evidence type="ECO:0000313" key="3">
    <source>
        <dbReference type="Proteomes" id="UP001356427"/>
    </source>
</evidence>
<evidence type="ECO:0000256" key="1">
    <source>
        <dbReference type="SAM" id="MobiDB-lite"/>
    </source>
</evidence>
<protein>
    <submittedName>
        <fullName evidence="2">Uncharacterized protein</fullName>
    </submittedName>
</protein>
<feature type="compositionally biased region" description="Basic and acidic residues" evidence="1">
    <location>
        <begin position="84"/>
        <end position="102"/>
    </location>
</feature>
<dbReference type="EMBL" id="JAGTTL010000018">
    <property type="protein sequence ID" value="KAK6308680.1"/>
    <property type="molecule type" value="Genomic_DNA"/>
</dbReference>
<organism evidence="2 3">
    <name type="scientific">Coregonus suidteri</name>
    <dbReference type="NCBI Taxonomy" id="861788"/>
    <lineage>
        <taxon>Eukaryota</taxon>
        <taxon>Metazoa</taxon>
        <taxon>Chordata</taxon>
        <taxon>Craniata</taxon>
        <taxon>Vertebrata</taxon>
        <taxon>Euteleostomi</taxon>
        <taxon>Actinopterygii</taxon>
        <taxon>Neopterygii</taxon>
        <taxon>Teleostei</taxon>
        <taxon>Protacanthopterygii</taxon>
        <taxon>Salmoniformes</taxon>
        <taxon>Salmonidae</taxon>
        <taxon>Coregoninae</taxon>
        <taxon>Coregonus</taxon>
    </lineage>
</organism>
<gene>
    <name evidence="2" type="ORF">J4Q44_G00201430</name>
</gene>
<sequence>MTHDCLCGEHRKYRANSKLGYLRNAIQWPIISFDIHNGRSGGTISQALTVKEETELPAAVTKLPASEPEATKANNAPGGSSERGSGEGEPKERSMKEETLLE</sequence>
<evidence type="ECO:0000313" key="2">
    <source>
        <dbReference type="EMBL" id="KAK6308680.1"/>
    </source>
</evidence>